<dbReference type="Gene3D" id="3.10.580.10">
    <property type="entry name" value="CBS-domain"/>
    <property type="match status" value="1"/>
</dbReference>
<name>A0AAU8JP84_9ACTN</name>
<evidence type="ECO:0000256" key="2">
    <source>
        <dbReference type="PROSITE-ProRule" id="PRU00703"/>
    </source>
</evidence>
<sequence length="219" mass="24405">MQYRTVQDVMTRDVVVARRETTFKEIAGLFHRNGITAVPVVDDRGRPVGIVSEADLIRKEASLLDEGHPVFRWLHPHEHYRAEGEIAEEMMTSPVVTARADWTLVEAARVMHRKKLKRLPVINEDGQLSGIVSRSDLLQPFLRDDASIREEITHDLLLDTLWLPADAVHVTVDDGIVALTGTVERKSLIPIIEGMCRSLDGVVAVRQTLGTSSTTPTST</sequence>
<feature type="domain" description="BON" evidence="3">
    <location>
        <begin position="144"/>
        <end position="213"/>
    </location>
</feature>
<dbReference type="EMBL" id="CP159872">
    <property type="protein sequence ID" value="XCM77599.1"/>
    <property type="molecule type" value="Genomic_DNA"/>
</dbReference>
<gene>
    <name evidence="5" type="ORF">ABWK59_00875</name>
</gene>
<proteinExistence type="predicted"/>
<dbReference type="Gene3D" id="3.30.1340.30">
    <property type="match status" value="1"/>
</dbReference>
<dbReference type="InterPro" id="IPR051257">
    <property type="entry name" value="Diverse_CBS-Domain"/>
</dbReference>
<dbReference type="CDD" id="cd04586">
    <property type="entry name" value="CBS_pair_BON_assoc"/>
    <property type="match status" value="1"/>
</dbReference>
<dbReference type="Pfam" id="PF00571">
    <property type="entry name" value="CBS"/>
    <property type="match status" value="2"/>
</dbReference>
<reference evidence="5" key="1">
    <citation type="submission" date="2024-06" db="EMBL/GenBank/DDBJ databases">
        <title>The genome sequences of Kitasatospora sp. strain HUAS MG31.</title>
        <authorList>
            <person name="Mo P."/>
        </authorList>
    </citation>
    <scope>NUCLEOTIDE SEQUENCE</scope>
    <source>
        <strain evidence="5">HUAS MG31</strain>
    </source>
</reference>
<evidence type="ECO:0000313" key="5">
    <source>
        <dbReference type="EMBL" id="XCM77599.1"/>
    </source>
</evidence>
<dbReference type="KEGG" id="kcm:ABWK59_00875"/>
<dbReference type="PIRSF" id="PIRSF036990">
    <property type="entry name" value="UCP036990_CBS_BON"/>
    <property type="match status" value="1"/>
</dbReference>
<dbReference type="PANTHER" id="PTHR43080:SF29">
    <property type="entry name" value="OS02G0818000 PROTEIN"/>
    <property type="match status" value="1"/>
</dbReference>
<keyword evidence="1 2" id="KW-0129">CBS domain</keyword>
<accession>A0AAU8JP84</accession>
<dbReference type="InterPro" id="IPR000644">
    <property type="entry name" value="CBS_dom"/>
</dbReference>
<dbReference type="Pfam" id="PF04972">
    <property type="entry name" value="BON"/>
    <property type="match status" value="1"/>
</dbReference>
<protein>
    <submittedName>
        <fullName evidence="5">CBS domain-containing protein</fullName>
    </submittedName>
</protein>
<dbReference type="InterPro" id="IPR046342">
    <property type="entry name" value="CBS_dom_sf"/>
</dbReference>
<dbReference type="SUPFAM" id="SSF54631">
    <property type="entry name" value="CBS-domain pair"/>
    <property type="match status" value="1"/>
</dbReference>
<dbReference type="PANTHER" id="PTHR43080">
    <property type="entry name" value="CBS DOMAIN-CONTAINING PROTEIN CBSX3, MITOCHONDRIAL"/>
    <property type="match status" value="1"/>
</dbReference>
<evidence type="ECO:0000256" key="1">
    <source>
        <dbReference type="ARBA" id="ARBA00023122"/>
    </source>
</evidence>
<dbReference type="InterPro" id="IPR007055">
    <property type="entry name" value="BON_dom"/>
</dbReference>
<dbReference type="RefSeq" id="WP_354637257.1">
    <property type="nucleotide sequence ID" value="NZ_CP159872.1"/>
</dbReference>
<dbReference type="InterPro" id="IPR017080">
    <property type="entry name" value="UCP036990_CBS_BON"/>
</dbReference>
<evidence type="ECO:0000259" key="4">
    <source>
        <dbReference type="PROSITE" id="PS51371"/>
    </source>
</evidence>
<dbReference type="PROSITE" id="PS51371">
    <property type="entry name" value="CBS"/>
    <property type="match status" value="2"/>
</dbReference>
<evidence type="ECO:0000259" key="3">
    <source>
        <dbReference type="PROSITE" id="PS50914"/>
    </source>
</evidence>
<feature type="domain" description="CBS" evidence="4">
    <location>
        <begin position="10"/>
        <end position="66"/>
    </location>
</feature>
<organism evidence="5">
    <name type="scientific">Kitasatospora camelliae</name>
    <dbReference type="NCBI Taxonomy" id="3156397"/>
    <lineage>
        <taxon>Bacteria</taxon>
        <taxon>Bacillati</taxon>
        <taxon>Actinomycetota</taxon>
        <taxon>Actinomycetes</taxon>
        <taxon>Kitasatosporales</taxon>
        <taxon>Streptomycetaceae</taxon>
        <taxon>Kitasatospora</taxon>
    </lineage>
</organism>
<dbReference type="PROSITE" id="PS50914">
    <property type="entry name" value="BON"/>
    <property type="match status" value="1"/>
</dbReference>
<feature type="domain" description="CBS" evidence="4">
    <location>
        <begin position="91"/>
        <end position="147"/>
    </location>
</feature>
<dbReference type="SMART" id="SM00116">
    <property type="entry name" value="CBS"/>
    <property type="match status" value="2"/>
</dbReference>
<dbReference type="AlphaFoldDB" id="A0AAU8JP84"/>